<dbReference type="AlphaFoldDB" id="A0A8H3EGX8"/>
<dbReference type="Proteomes" id="UP000664534">
    <property type="component" value="Unassembled WGS sequence"/>
</dbReference>
<gene>
    <name evidence="2" type="ORF">IMSHALPRED_000007</name>
</gene>
<feature type="compositionally biased region" description="Polar residues" evidence="1">
    <location>
        <begin position="95"/>
        <end position="118"/>
    </location>
</feature>
<reference evidence="2" key="1">
    <citation type="submission" date="2021-03" db="EMBL/GenBank/DDBJ databases">
        <authorList>
            <person name="Tagirdzhanova G."/>
        </authorList>
    </citation>
    <scope>NUCLEOTIDE SEQUENCE</scope>
</reference>
<proteinExistence type="predicted"/>
<dbReference type="OrthoDB" id="5303174at2759"/>
<name>A0A8H3EGX8_9LECA</name>
<sequence>MAPRDNESELQKASTALVTPFSIAAMSMTSSKPAKHVRNVATRRAVLPPTSSQKQPTVQNPTPQASDASSPRVTIPINHAGRPDIATETTDAESSDNYSPDVSSQTAAPRSTVPQVSAKSFKRSRTKTSHIHEYISTRGDHYVCNRCSRSYKSSGGIGAISRHLRKAHFIDHTPSRIVENRIREGTAADAAIFRGAEINHKAEENRGEELMGIGLNKTVLEYLFHQWITTNNISLEQVRNPAFRAFLEYVNPVAHRMLQESFLG</sequence>
<dbReference type="EMBL" id="CAJPDT010000001">
    <property type="protein sequence ID" value="CAF9904378.1"/>
    <property type="molecule type" value="Genomic_DNA"/>
</dbReference>
<comment type="caution">
    <text evidence="2">The sequence shown here is derived from an EMBL/GenBank/DDBJ whole genome shotgun (WGS) entry which is preliminary data.</text>
</comment>
<evidence type="ECO:0000313" key="3">
    <source>
        <dbReference type="Proteomes" id="UP000664534"/>
    </source>
</evidence>
<feature type="region of interest" description="Disordered" evidence="1">
    <location>
        <begin position="29"/>
        <end position="126"/>
    </location>
</feature>
<organism evidence="2 3">
    <name type="scientific">Imshaugia aleurites</name>
    <dbReference type="NCBI Taxonomy" id="172621"/>
    <lineage>
        <taxon>Eukaryota</taxon>
        <taxon>Fungi</taxon>
        <taxon>Dikarya</taxon>
        <taxon>Ascomycota</taxon>
        <taxon>Pezizomycotina</taxon>
        <taxon>Lecanoromycetes</taxon>
        <taxon>OSLEUM clade</taxon>
        <taxon>Lecanoromycetidae</taxon>
        <taxon>Lecanorales</taxon>
        <taxon>Lecanorineae</taxon>
        <taxon>Parmeliaceae</taxon>
        <taxon>Imshaugia</taxon>
    </lineage>
</organism>
<evidence type="ECO:0000313" key="2">
    <source>
        <dbReference type="EMBL" id="CAF9904378.1"/>
    </source>
</evidence>
<evidence type="ECO:0000256" key="1">
    <source>
        <dbReference type="SAM" id="MobiDB-lite"/>
    </source>
</evidence>
<protein>
    <recommendedName>
        <fullName evidence="4">BED-type domain-containing protein</fullName>
    </recommendedName>
</protein>
<feature type="compositionally biased region" description="Polar residues" evidence="1">
    <location>
        <begin position="49"/>
        <end position="72"/>
    </location>
</feature>
<evidence type="ECO:0008006" key="4">
    <source>
        <dbReference type="Google" id="ProtNLM"/>
    </source>
</evidence>
<keyword evidence="3" id="KW-1185">Reference proteome</keyword>
<accession>A0A8H3EGX8</accession>